<feature type="chain" id="PRO_5009315808" evidence="1">
    <location>
        <begin position="18"/>
        <end position="330"/>
    </location>
</feature>
<reference evidence="3" key="1">
    <citation type="submission" date="2016-11" db="UniProtKB">
        <authorList>
            <consortium name="WormBaseParasite"/>
        </authorList>
    </citation>
    <scope>IDENTIFICATION</scope>
</reference>
<organism evidence="2 3">
    <name type="scientific">Meloidogyne hapla</name>
    <name type="common">Root-knot nematode worm</name>
    <dbReference type="NCBI Taxonomy" id="6305"/>
    <lineage>
        <taxon>Eukaryota</taxon>
        <taxon>Metazoa</taxon>
        <taxon>Ecdysozoa</taxon>
        <taxon>Nematoda</taxon>
        <taxon>Chromadorea</taxon>
        <taxon>Rhabditida</taxon>
        <taxon>Tylenchina</taxon>
        <taxon>Tylenchomorpha</taxon>
        <taxon>Tylenchoidea</taxon>
        <taxon>Meloidogynidae</taxon>
        <taxon>Meloidogyninae</taxon>
        <taxon>Meloidogyne</taxon>
    </lineage>
</organism>
<evidence type="ECO:0000313" key="2">
    <source>
        <dbReference type="Proteomes" id="UP000095281"/>
    </source>
</evidence>
<dbReference type="WBParaSite" id="MhA1_Contig2318.frz3.gene1">
    <property type="protein sequence ID" value="MhA1_Contig2318.frz3.gene1"/>
    <property type="gene ID" value="MhA1_Contig2318.frz3.gene1"/>
</dbReference>
<keyword evidence="1" id="KW-0732">Signal</keyword>
<evidence type="ECO:0000313" key="3">
    <source>
        <dbReference type="WBParaSite" id="MhA1_Contig2318.frz3.gene1"/>
    </source>
</evidence>
<evidence type="ECO:0000256" key="1">
    <source>
        <dbReference type="SAM" id="SignalP"/>
    </source>
</evidence>
<dbReference type="AlphaFoldDB" id="A0A1I8BHB3"/>
<feature type="signal peptide" evidence="1">
    <location>
        <begin position="1"/>
        <end position="17"/>
    </location>
</feature>
<sequence length="330" mass="37794">MVFVLVWLSIYFSFIKSEKPIFGPTFEVGYGKHKVQYSQKVVLAANTNVAENINDVIDTQVDKYQNVDQPYSACIHDINKEYIMLEYDDDLSKKKGCSVDFITESDYIEFTVLQVLSDCAKRETCQIQSWESGTILPFAYGLSFEEFNRIKKYKGPLYGEDNAKCPNKDECIKSAKDGYKLKKPDCMPWTPLEFEWKCLSQELPSTLWASVFPIGAVESAARVGGQYSNLSKAVKVSVRINKDKSVDIGNLAMFENNSWILTQKTQLLPSKTSFDCVNSILEPKMWEITNVKNDEFRDKKLFTFYFLPKDITRRRHSEYGQISGKEGGSE</sequence>
<name>A0A1I8BHB3_MELHA</name>
<accession>A0A1I8BHB3</accession>
<keyword evidence="2" id="KW-1185">Reference proteome</keyword>
<proteinExistence type="predicted"/>
<protein>
    <submittedName>
        <fullName evidence="3">Uncharacterized protein</fullName>
    </submittedName>
</protein>
<dbReference type="Proteomes" id="UP000095281">
    <property type="component" value="Unplaced"/>
</dbReference>